<dbReference type="Proteomes" id="UP001164250">
    <property type="component" value="Chromosome 5"/>
</dbReference>
<reference evidence="2" key="1">
    <citation type="journal article" date="2023" name="G3 (Bethesda)">
        <title>Genome assembly and association tests identify interacting loci associated with vigor, precocity, and sex in interspecific pistachio rootstocks.</title>
        <authorList>
            <person name="Palmer W."/>
            <person name="Jacygrad E."/>
            <person name="Sagayaradj S."/>
            <person name="Cavanaugh K."/>
            <person name="Han R."/>
            <person name="Bertier L."/>
            <person name="Beede B."/>
            <person name="Kafkas S."/>
            <person name="Golino D."/>
            <person name="Preece J."/>
            <person name="Michelmore R."/>
        </authorList>
    </citation>
    <scope>NUCLEOTIDE SEQUENCE [LARGE SCALE GENOMIC DNA]</scope>
</reference>
<sequence>MPPSHEPSAVATLIQICSSISSLKRARQLHALILTTATPINVQTPYLLNNVITMYSRCGSLRDAQRVFDGMPSRSLVSYNALIAAYSRDSNCGNMAVKLMSRMEYEYMRPNGSTFTSLVQAALSLEDRLMGSLLHNQVMKHGFLNNICVQTSLLGMYSSCGDLASAKRIFACINNKDAIAWNSIIFGNFKNDMINEGLYLFGAMVRSGVTPNQFTYSMVLNACSRVGDYNCGKFIHGRVIVSNLNADLPLQNALLDMYFNCGATQTAFSVFSRSENVDLVSWNTMIAGYMENGDGEKAMDMFVQLLRLSFPEPDEYTFAAIISATCAFPASYYGKPLHALVSKAGYDRSVFVGTALLSVYFKNGEAKSSEKIFHLISEKDVVLWTEMIIGHSRMGDEECAIKYFCEMCQEGHKIDSFALSGALSACADLASLKQACSHSGFVERGKVLWNHMKEYGIIPGPKHYACMVSLLSRAGLLNEAENLIIEAPYNENLLELWRTLLSSCVINRNFMMGTHAAEQVLGLDSEDSATYILLSNLYAAVGRWDGVAAMRRKMRGLVLEKDPGLSWIEAGNDVHVFSSGDQSHPKVGETQAELHRLQGNMRKSITDEFDANCY</sequence>
<accession>A0ACC1BC01</accession>
<proteinExistence type="predicted"/>
<organism evidence="1 2">
    <name type="scientific">Pistacia atlantica</name>
    <dbReference type="NCBI Taxonomy" id="434234"/>
    <lineage>
        <taxon>Eukaryota</taxon>
        <taxon>Viridiplantae</taxon>
        <taxon>Streptophyta</taxon>
        <taxon>Embryophyta</taxon>
        <taxon>Tracheophyta</taxon>
        <taxon>Spermatophyta</taxon>
        <taxon>Magnoliopsida</taxon>
        <taxon>eudicotyledons</taxon>
        <taxon>Gunneridae</taxon>
        <taxon>Pentapetalae</taxon>
        <taxon>rosids</taxon>
        <taxon>malvids</taxon>
        <taxon>Sapindales</taxon>
        <taxon>Anacardiaceae</taxon>
        <taxon>Pistacia</taxon>
    </lineage>
</organism>
<dbReference type="EMBL" id="CM047901">
    <property type="protein sequence ID" value="KAJ0096377.1"/>
    <property type="molecule type" value="Genomic_DNA"/>
</dbReference>
<comment type="caution">
    <text evidence="1">The sequence shown here is derived from an EMBL/GenBank/DDBJ whole genome shotgun (WGS) entry which is preliminary data.</text>
</comment>
<keyword evidence="2" id="KW-1185">Reference proteome</keyword>
<gene>
    <name evidence="1" type="ORF">Patl1_28793</name>
</gene>
<evidence type="ECO:0000313" key="2">
    <source>
        <dbReference type="Proteomes" id="UP001164250"/>
    </source>
</evidence>
<evidence type="ECO:0000313" key="1">
    <source>
        <dbReference type="EMBL" id="KAJ0096377.1"/>
    </source>
</evidence>
<protein>
    <submittedName>
        <fullName evidence="1">Uncharacterized protein</fullName>
    </submittedName>
</protein>
<name>A0ACC1BC01_9ROSI</name>